<dbReference type="Proteomes" id="UP000054007">
    <property type="component" value="Unassembled WGS sequence"/>
</dbReference>
<dbReference type="SUPFAM" id="SSF51905">
    <property type="entry name" value="FAD/NAD(P)-binding domain"/>
    <property type="match status" value="1"/>
</dbReference>
<evidence type="ECO:0000256" key="1">
    <source>
        <dbReference type="SAM" id="Phobius"/>
    </source>
</evidence>
<dbReference type="GO" id="GO:0005737">
    <property type="term" value="C:cytoplasm"/>
    <property type="evidence" value="ECO:0007669"/>
    <property type="project" value="TreeGrafter"/>
</dbReference>
<name>A0A0D7BV36_9AGAR</name>
<dbReference type="Gene3D" id="3.50.50.100">
    <property type="match status" value="1"/>
</dbReference>
<dbReference type="GO" id="GO:0050660">
    <property type="term" value="F:flavin adenine dinucleotide binding"/>
    <property type="evidence" value="ECO:0007669"/>
    <property type="project" value="TreeGrafter"/>
</dbReference>
<evidence type="ECO:0000313" key="3">
    <source>
        <dbReference type="EMBL" id="KIY73486.1"/>
    </source>
</evidence>
<dbReference type="InterPro" id="IPR036188">
    <property type="entry name" value="FAD/NAD-bd_sf"/>
</dbReference>
<keyword evidence="1" id="KW-0472">Membrane</keyword>
<dbReference type="InterPro" id="IPR023753">
    <property type="entry name" value="FAD/NAD-binding_dom"/>
</dbReference>
<evidence type="ECO:0000259" key="2">
    <source>
        <dbReference type="Pfam" id="PF07992"/>
    </source>
</evidence>
<dbReference type="PANTHER" id="PTHR43735:SF11">
    <property type="entry name" value="HYPOTHETICAL OXIDOREDUCTASE (EUROFUNG)"/>
    <property type="match status" value="1"/>
</dbReference>
<feature type="transmembrane region" description="Helical" evidence="1">
    <location>
        <begin position="343"/>
        <end position="363"/>
    </location>
</feature>
<dbReference type="OrthoDB" id="202203at2759"/>
<sequence>MTLEDNPTRRNIVIVGGFLGTFAAQPLSKWLNPDIYNVILIDARPFSVHIIAAARMVTSEEGHLESKESGALCPYDRIFSKGRGTFICGTVTGIRPHEGGGGVLALKNGEDIPYEILVLATGCCWPGPLNIPLDGEKVQPFISEQRQMFKDAEHVVFLGGGPVSVELAGEVKELDPSKTVTIVHRGTKLLTATYPDRFRDRVQENLAGRGIDVVLNDTLESLVVPAGQGTVKTKAGKVIKATLIIPTWGTKPNTAYVASSLDGALSETGYVKVKPTLQVEGHPSIFAMGDMIEWSEVKQGMKGARHAGVIAANIYAKLHGRSLKEYRSPPEALILTGGKDDGVGYIDLLWGIIVGAWFARWYISRDLGVKRFRRWCGY</sequence>
<keyword evidence="1" id="KW-1133">Transmembrane helix</keyword>
<dbReference type="AlphaFoldDB" id="A0A0D7BV36"/>
<dbReference type="PANTHER" id="PTHR43735">
    <property type="entry name" value="APOPTOSIS-INDUCING FACTOR 1"/>
    <property type="match status" value="1"/>
</dbReference>
<accession>A0A0D7BV36</accession>
<proteinExistence type="predicted"/>
<feature type="domain" description="FAD/NAD(P)-binding" evidence="2">
    <location>
        <begin position="12"/>
        <end position="305"/>
    </location>
</feature>
<dbReference type="Pfam" id="PF07992">
    <property type="entry name" value="Pyr_redox_2"/>
    <property type="match status" value="1"/>
</dbReference>
<reference evidence="3 4" key="1">
    <citation type="journal article" date="2015" name="Fungal Genet. Biol.">
        <title>Evolution of novel wood decay mechanisms in Agaricales revealed by the genome sequences of Fistulina hepatica and Cylindrobasidium torrendii.</title>
        <authorList>
            <person name="Floudas D."/>
            <person name="Held B.W."/>
            <person name="Riley R."/>
            <person name="Nagy L.G."/>
            <person name="Koehler G."/>
            <person name="Ransdell A.S."/>
            <person name="Younus H."/>
            <person name="Chow J."/>
            <person name="Chiniquy J."/>
            <person name="Lipzen A."/>
            <person name="Tritt A."/>
            <person name="Sun H."/>
            <person name="Haridas S."/>
            <person name="LaButti K."/>
            <person name="Ohm R.A."/>
            <person name="Kues U."/>
            <person name="Blanchette R.A."/>
            <person name="Grigoriev I.V."/>
            <person name="Minto R.E."/>
            <person name="Hibbett D.S."/>
        </authorList>
    </citation>
    <scope>NUCLEOTIDE SEQUENCE [LARGE SCALE GENOMIC DNA]</scope>
    <source>
        <strain evidence="3 4">FP15055 ss-10</strain>
    </source>
</reference>
<keyword evidence="4" id="KW-1185">Reference proteome</keyword>
<organism evidence="3 4">
    <name type="scientific">Cylindrobasidium torrendii FP15055 ss-10</name>
    <dbReference type="NCBI Taxonomy" id="1314674"/>
    <lineage>
        <taxon>Eukaryota</taxon>
        <taxon>Fungi</taxon>
        <taxon>Dikarya</taxon>
        <taxon>Basidiomycota</taxon>
        <taxon>Agaricomycotina</taxon>
        <taxon>Agaricomycetes</taxon>
        <taxon>Agaricomycetidae</taxon>
        <taxon>Agaricales</taxon>
        <taxon>Marasmiineae</taxon>
        <taxon>Physalacriaceae</taxon>
        <taxon>Cylindrobasidium</taxon>
    </lineage>
</organism>
<gene>
    <name evidence="3" type="ORF">CYLTODRAFT_485338</name>
</gene>
<dbReference type="PRINTS" id="PR00411">
    <property type="entry name" value="PNDRDTASEI"/>
</dbReference>
<keyword evidence="1" id="KW-0812">Transmembrane</keyword>
<dbReference type="GO" id="GO:0004174">
    <property type="term" value="F:electron-transferring-flavoprotein dehydrogenase activity"/>
    <property type="evidence" value="ECO:0007669"/>
    <property type="project" value="TreeGrafter"/>
</dbReference>
<protein>
    <submittedName>
        <fullName evidence="3">FAD/NAD(P)-binding domain-containing protein</fullName>
    </submittedName>
</protein>
<dbReference type="EMBL" id="KN880435">
    <property type="protein sequence ID" value="KIY73486.1"/>
    <property type="molecule type" value="Genomic_DNA"/>
</dbReference>
<dbReference type="STRING" id="1314674.A0A0D7BV36"/>
<evidence type="ECO:0000313" key="4">
    <source>
        <dbReference type="Proteomes" id="UP000054007"/>
    </source>
</evidence>